<dbReference type="Gene3D" id="3.90.180.10">
    <property type="entry name" value="Medium-chain alcohol dehydrogenases, catalytic domain"/>
    <property type="match status" value="1"/>
</dbReference>
<organism evidence="3 4">
    <name type="scientific">Brevibacillus choshinensis</name>
    <dbReference type="NCBI Taxonomy" id="54911"/>
    <lineage>
        <taxon>Bacteria</taxon>
        <taxon>Bacillati</taxon>
        <taxon>Bacillota</taxon>
        <taxon>Bacilli</taxon>
        <taxon>Bacillales</taxon>
        <taxon>Paenibacillaceae</taxon>
        <taxon>Brevibacillus</taxon>
    </lineage>
</organism>
<dbReference type="SUPFAM" id="SSF50129">
    <property type="entry name" value="GroES-like"/>
    <property type="match status" value="1"/>
</dbReference>
<protein>
    <submittedName>
        <fullName evidence="3">Alcohol dehydrogenase</fullName>
    </submittedName>
</protein>
<dbReference type="SMART" id="SM00829">
    <property type="entry name" value="PKS_ER"/>
    <property type="match status" value="1"/>
</dbReference>
<dbReference type="Gene3D" id="3.40.50.720">
    <property type="entry name" value="NAD(P)-binding Rossmann-like Domain"/>
    <property type="match status" value="1"/>
</dbReference>
<dbReference type="RefSeq" id="WP_055744330.1">
    <property type="nucleotide sequence ID" value="NZ_LJJB01000007.1"/>
</dbReference>
<keyword evidence="4" id="KW-1185">Reference proteome</keyword>
<comment type="caution">
    <text evidence="3">The sequence shown here is derived from an EMBL/GenBank/DDBJ whole genome shotgun (WGS) entry which is preliminary data.</text>
</comment>
<dbReference type="InterPro" id="IPR045010">
    <property type="entry name" value="MDR_fam"/>
</dbReference>
<accession>A0ABR5NEJ5</accession>
<dbReference type="InterPro" id="IPR013149">
    <property type="entry name" value="ADH-like_C"/>
</dbReference>
<dbReference type="Pfam" id="PF00107">
    <property type="entry name" value="ADH_zinc_N"/>
    <property type="match status" value="1"/>
</dbReference>
<dbReference type="PANTHER" id="PTHR43205:SF7">
    <property type="entry name" value="PROSTAGLANDIN REDUCTASE 1"/>
    <property type="match status" value="1"/>
</dbReference>
<keyword evidence="1" id="KW-0560">Oxidoreductase</keyword>
<reference evidence="3 4" key="1">
    <citation type="submission" date="2015-09" db="EMBL/GenBank/DDBJ databases">
        <title>Genome sequencing project for genomic taxonomy and phylogenomics of Bacillus-like bacteria.</title>
        <authorList>
            <person name="Liu B."/>
            <person name="Wang J."/>
            <person name="Zhu Y."/>
            <person name="Liu G."/>
            <person name="Chen Q."/>
            <person name="Chen Z."/>
            <person name="Lan J."/>
            <person name="Che J."/>
            <person name="Ge C."/>
            <person name="Shi H."/>
            <person name="Pan Z."/>
            <person name="Liu X."/>
        </authorList>
    </citation>
    <scope>NUCLEOTIDE SEQUENCE [LARGE SCALE GENOMIC DNA]</scope>
    <source>
        <strain evidence="3 4">DSM 8552</strain>
    </source>
</reference>
<dbReference type="Pfam" id="PF16884">
    <property type="entry name" value="ADH_N_2"/>
    <property type="match status" value="1"/>
</dbReference>
<evidence type="ECO:0000256" key="1">
    <source>
        <dbReference type="ARBA" id="ARBA00023002"/>
    </source>
</evidence>
<evidence type="ECO:0000313" key="3">
    <source>
        <dbReference type="EMBL" id="KQL49995.1"/>
    </source>
</evidence>
<dbReference type="PANTHER" id="PTHR43205">
    <property type="entry name" value="PROSTAGLANDIN REDUCTASE"/>
    <property type="match status" value="1"/>
</dbReference>
<dbReference type="CDD" id="cd05288">
    <property type="entry name" value="PGDH"/>
    <property type="match status" value="1"/>
</dbReference>
<dbReference type="SUPFAM" id="SSF51735">
    <property type="entry name" value="NAD(P)-binding Rossmann-fold domains"/>
    <property type="match status" value="1"/>
</dbReference>
<gene>
    <name evidence="3" type="ORF">AN963_10055</name>
</gene>
<dbReference type="InterPro" id="IPR020843">
    <property type="entry name" value="ER"/>
</dbReference>
<proteinExistence type="predicted"/>
<dbReference type="InterPro" id="IPR036291">
    <property type="entry name" value="NAD(P)-bd_dom_sf"/>
</dbReference>
<dbReference type="InterPro" id="IPR011032">
    <property type="entry name" value="GroES-like_sf"/>
</dbReference>
<dbReference type="Proteomes" id="UP000051063">
    <property type="component" value="Unassembled WGS sequence"/>
</dbReference>
<feature type="domain" description="Enoyl reductase (ER)" evidence="2">
    <location>
        <begin position="20"/>
        <end position="332"/>
    </location>
</feature>
<dbReference type="InterPro" id="IPR041694">
    <property type="entry name" value="ADH_N_2"/>
</dbReference>
<sequence length="339" mass="36326">MTTIQNRQILLAKRPAGMPTEENFSFVETAVPKLQAGQLLVNTLYLSVDPYMRGRMNDRKTYVPPYALNEMITGGVVGQVEESLAEGFVPGDIVLGNFGWALYNVAAAASVKKVNPDLAPISTALGVLGMPGLTAYYGLLDIGQPKEGETVVVSGAAGAVGMLVGQIAKIKGARAVGIAGSDEKINYLVEELGFDAAVNYKKGDLRQQLKEACPSGVDIYFDNVGGTVSDAVLSLINKGTRIPLCGRISLYNLEQADIGPRIQTQLLINSALMQGFIVSNYAEQAEEGLNQMAQWLKEGKINYTETITEGFDNIPKAFLGLFCGENTGKQLIKIADPAR</sequence>
<dbReference type="EMBL" id="LJJB01000007">
    <property type="protein sequence ID" value="KQL49995.1"/>
    <property type="molecule type" value="Genomic_DNA"/>
</dbReference>
<evidence type="ECO:0000259" key="2">
    <source>
        <dbReference type="SMART" id="SM00829"/>
    </source>
</evidence>
<evidence type="ECO:0000313" key="4">
    <source>
        <dbReference type="Proteomes" id="UP000051063"/>
    </source>
</evidence>
<name>A0ABR5NEJ5_BRECH</name>